<feature type="region of interest" description="Disordered" evidence="2">
    <location>
        <begin position="1"/>
        <end position="37"/>
    </location>
</feature>
<sequence>MIGNGLAAEPGDAQSLYPSQPNYAPSGPHPDDQLTPGGVRARAVDVEGTTYERANAAIAHAHKEFARHLEATEKDSHRYSRAGYDEQVALFGTTDAAKAFERAIEQVEARCEKARAEHNAYLASLVTPGDTAAESRNTRFWHRSERLLDSADSKVSAAQDLIRAATREQLGVLLEELPVYLKSVGVSTDWIDPYMGEYVPEYAASKKRLAKAEQGKQLLDGAARYLRKCVADGRRGDPKLLALHDINTAGRLPIDRKGTLQPTNNGKFDPDK</sequence>
<protein>
    <submittedName>
        <fullName evidence="3">Uncharacterized protein</fullName>
    </submittedName>
</protein>
<name>A0A1S1LVH7_MYCCH</name>
<dbReference type="RefSeq" id="WP_070947316.1">
    <property type="nucleotide sequence ID" value="NZ_MLIQ01000002.1"/>
</dbReference>
<evidence type="ECO:0000256" key="1">
    <source>
        <dbReference type="SAM" id="Coils"/>
    </source>
</evidence>
<feature type="region of interest" description="Disordered" evidence="2">
    <location>
        <begin position="253"/>
        <end position="272"/>
    </location>
</feature>
<reference evidence="3 4" key="1">
    <citation type="submission" date="2016-10" db="EMBL/GenBank/DDBJ databases">
        <title>Evaluation of Human, Veterinary and Environmental Mycobacterium chelonae Isolates by Core Genome Phylogenomic Analysis, Targeted Gene Comparison, and Anti-microbial Susceptibility Patterns: A Tale of Mistaken Identities.</title>
        <authorList>
            <person name="Fogelson S.B."/>
            <person name="Camus A.C."/>
            <person name="Lorenz W."/>
            <person name="Vasireddy R."/>
            <person name="Vasireddy S."/>
            <person name="Smith T."/>
            <person name="Brown-Elliott B.A."/>
            <person name="Wallace R.J.Jr."/>
            <person name="Hasan N.A."/>
            <person name="Reischl U."/>
            <person name="Sanchez S."/>
        </authorList>
    </citation>
    <scope>NUCLEOTIDE SEQUENCE [LARGE SCALE GENOMIC DNA]</scope>
    <source>
        <strain evidence="3 4">15515</strain>
    </source>
</reference>
<evidence type="ECO:0000313" key="4">
    <source>
        <dbReference type="Proteomes" id="UP000180043"/>
    </source>
</evidence>
<proteinExistence type="predicted"/>
<dbReference type="AlphaFoldDB" id="A0A1S1LVH7"/>
<dbReference type="EMBL" id="MLIQ01000002">
    <property type="protein sequence ID" value="OHU60938.1"/>
    <property type="molecule type" value="Genomic_DNA"/>
</dbReference>
<dbReference type="Proteomes" id="UP000180043">
    <property type="component" value="Unassembled WGS sequence"/>
</dbReference>
<accession>A0A1S1LVH7</accession>
<evidence type="ECO:0000313" key="3">
    <source>
        <dbReference type="EMBL" id="OHU60938.1"/>
    </source>
</evidence>
<comment type="caution">
    <text evidence="3">The sequence shown here is derived from an EMBL/GenBank/DDBJ whole genome shotgun (WGS) entry which is preliminary data.</text>
</comment>
<feature type="coiled-coil region" evidence="1">
    <location>
        <begin position="97"/>
        <end position="124"/>
    </location>
</feature>
<gene>
    <name evidence="3" type="ORF">BKG82_00015</name>
</gene>
<keyword evidence="1" id="KW-0175">Coiled coil</keyword>
<evidence type="ECO:0000256" key="2">
    <source>
        <dbReference type="SAM" id="MobiDB-lite"/>
    </source>
</evidence>
<organism evidence="3 4">
    <name type="scientific">Mycobacteroides chelonae</name>
    <name type="common">Mycobacterium chelonae</name>
    <dbReference type="NCBI Taxonomy" id="1774"/>
    <lineage>
        <taxon>Bacteria</taxon>
        <taxon>Bacillati</taxon>
        <taxon>Actinomycetota</taxon>
        <taxon>Actinomycetes</taxon>
        <taxon>Mycobacteriales</taxon>
        <taxon>Mycobacteriaceae</taxon>
        <taxon>Mycobacteroides</taxon>
    </lineage>
</organism>